<keyword evidence="2 3" id="KW-0479">Metal-binding</keyword>
<dbReference type="InterPro" id="IPR002678">
    <property type="entry name" value="DUF34/NIF3"/>
</dbReference>
<proteinExistence type="inferred from homology"/>
<dbReference type="InterPro" id="IPR036069">
    <property type="entry name" value="DUF34/NIF3_sf"/>
</dbReference>
<dbReference type="GO" id="GO:0005737">
    <property type="term" value="C:cytoplasm"/>
    <property type="evidence" value="ECO:0007669"/>
    <property type="project" value="TreeGrafter"/>
</dbReference>
<evidence type="ECO:0000313" key="4">
    <source>
        <dbReference type="EMBL" id="CAA9353742.1"/>
    </source>
</evidence>
<comment type="similarity">
    <text evidence="1">Belongs to the GTP cyclohydrolase I type 2/NIF3 family.</text>
</comment>
<name>A0A6J4MBC5_9BACT</name>
<dbReference type="SUPFAM" id="SSF102705">
    <property type="entry name" value="NIF3 (NGG1p interacting factor 3)-like"/>
    <property type="match status" value="1"/>
</dbReference>
<protein>
    <submittedName>
        <fullName evidence="4">Uncharacterized protein</fullName>
    </submittedName>
</protein>
<evidence type="ECO:0000256" key="2">
    <source>
        <dbReference type="ARBA" id="ARBA00022723"/>
    </source>
</evidence>
<feature type="binding site" evidence="3">
    <location>
        <position position="93"/>
    </location>
    <ligand>
        <name>a divalent metal cation</name>
        <dbReference type="ChEBI" id="CHEBI:60240"/>
        <label>1</label>
    </ligand>
</feature>
<organism evidence="4">
    <name type="scientific">uncultured Gemmatimonadaceae bacterium</name>
    <dbReference type="NCBI Taxonomy" id="246130"/>
    <lineage>
        <taxon>Bacteria</taxon>
        <taxon>Pseudomonadati</taxon>
        <taxon>Gemmatimonadota</taxon>
        <taxon>Gemmatimonadia</taxon>
        <taxon>Gemmatimonadales</taxon>
        <taxon>Gemmatimonadaceae</taxon>
        <taxon>environmental samples</taxon>
    </lineage>
</organism>
<feature type="binding site" evidence="3">
    <location>
        <position position="212"/>
    </location>
    <ligand>
        <name>a divalent metal cation</name>
        <dbReference type="ChEBI" id="CHEBI:60240"/>
        <label>1</label>
    </ligand>
</feature>
<sequence>MSSEADAPRLEGIAAYVGTLLGADRYAATEHGVAVPGHRPVRRLGLALDGDAGAAAWAHAAAVDALWLHRPWRLPAGALPDGVGVCFTHLPFDDRLTTGLNPRLATALGATELEPFGEKEGRTIGMLARTDARSADHLRGAAAAVFGGLDAWIDGADPDAPVRRLAVVGAMTDALVRQAAARGATLYVTGQLRAPALDAVRATGIAVAAVGHGRAERWGTRALAGLLRERWAALAVVLQPPALD</sequence>
<dbReference type="PANTHER" id="PTHR13799:SF14">
    <property type="entry name" value="GTP CYCLOHYDROLASE 1 TYPE 2 HOMOLOG"/>
    <property type="match status" value="1"/>
</dbReference>
<evidence type="ECO:0000256" key="1">
    <source>
        <dbReference type="ARBA" id="ARBA00006964"/>
    </source>
</evidence>
<reference evidence="4" key="1">
    <citation type="submission" date="2020-02" db="EMBL/GenBank/DDBJ databases">
        <authorList>
            <person name="Meier V. D."/>
        </authorList>
    </citation>
    <scope>NUCLEOTIDE SEQUENCE</scope>
    <source>
        <strain evidence="4">AVDCRST_MAG11</strain>
    </source>
</reference>
<gene>
    <name evidence="4" type="ORF">AVDCRST_MAG11-3697</name>
</gene>
<dbReference type="PANTHER" id="PTHR13799">
    <property type="entry name" value="NGG1 INTERACTING FACTOR 3"/>
    <property type="match status" value="1"/>
</dbReference>
<evidence type="ECO:0000256" key="3">
    <source>
        <dbReference type="PIRSR" id="PIRSR602678-1"/>
    </source>
</evidence>
<accession>A0A6J4MBC5</accession>
<dbReference type="Gene3D" id="3.40.1390.30">
    <property type="entry name" value="NIF3 (NGG1p interacting factor 3)-like"/>
    <property type="match status" value="2"/>
</dbReference>
<dbReference type="AlphaFoldDB" id="A0A6J4MBC5"/>
<feature type="binding site" evidence="3">
    <location>
        <position position="216"/>
    </location>
    <ligand>
        <name>a divalent metal cation</name>
        <dbReference type="ChEBI" id="CHEBI:60240"/>
        <label>1</label>
    </ligand>
</feature>
<dbReference type="GO" id="GO:0046872">
    <property type="term" value="F:metal ion binding"/>
    <property type="evidence" value="ECO:0007669"/>
    <property type="project" value="UniProtKB-KW"/>
</dbReference>
<dbReference type="EMBL" id="CADCTU010000786">
    <property type="protein sequence ID" value="CAA9353742.1"/>
    <property type="molecule type" value="Genomic_DNA"/>
</dbReference>
<dbReference type="Pfam" id="PF01784">
    <property type="entry name" value="DUF34_NIF3"/>
    <property type="match status" value="1"/>
</dbReference>